<accession>A0A246FG82</accession>
<reference evidence="1 2" key="1">
    <citation type="submission" date="2017-06" db="EMBL/GenBank/DDBJ databases">
        <title>Hymenobacter amundsenii sp. nov. isolated from regoliths in Antarctica.</title>
        <authorList>
            <person name="Sedlacek I."/>
            <person name="Kralova S."/>
            <person name="Pantucek R."/>
            <person name="Svec P."/>
            <person name="Holochova P."/>
            <person name="Stankova E."/>
            <person name="Vrbovska V."/>
            <person name="Busse H.-J."/>
        </authorList>
    </citation>
    <scope>NUCLEOTIDE SEQUENCE [LARGE SCALE GENOMIC DNA]</scope>
    <source>
        <strain evidence="1 2">CCM 8682</strain>
    </source>
</reference>
<dbReference type="OrthoDB" id="2599194at2"/>
<sequence length="151" mass="17018">MSANFLTASDNDALCARIQQLRPDSVRHWGKMTASQMVVHCTDQLRVSRGEKAVNSTRLPGFIKPLVKWLVVSRLKAFKPGMRTLKELDAEAGMTPPTTFEADRDVLLGLLERDKYGPQGVEHPVFGHLTAQEFGEVTWKHLDHHLRQFGV</sequence>
<dbReference type="Proteomes" id="UP000197277">
    <property type="component" value="Unassembled WGS sequence"/>
</dbReference>
<comment type="caution">
    <text evidence="1">The sequence shown here is derived from an EMBL/GenBank/DDBJ whole genome shotgun (WGS) entry which is preliminary data.</text>
</comment>
<keyword evidence="2" id="KW-1185">Reference proteome</keyword>
<gene>
    <name evidence="1" type="ORF">CDA63_18930</name>
</gene>
<organism evidence="1 2">
    <name type="scientific">Hymenobacter amundsenii</name>
    <dbReference type="NCBI Taxonomy" id="2006685"/>
    <lineage>
        <taxon>Bacteria</taxon>
        <taxon>Pseudomonadati</taxon>
        <taxon>Bacteroidota</taxon>
        <taxon>Cytophagia</taxon>
        <taxon>Cytophagales</taxon>
        <taxon>Hymenobacteraceae</taxon>
        <taxon>Hymenobacter</taxon>
    </lineage>
</organism>
<dbReference type="InterPro" id="IPR011463">
    <property type="entry name" value="DUF1569"/>
</dbReference>
<evidence type="ECO:0000313" key="1">
    <source>
        <dbReference type="EMBL" id="OWP61539.1"/>
    </source>
</evidence>
<dbReference type="Gene3D" id="1.20.120.450">
    <property type="entry name" value="dinb family like domain"/>
    <property type="match status" value="1"/>
</dbReference>
<dbReference type="EMBL" id="NIRR01000057">
    <property type="protein sequence ID" value="OWP61539.1"/>
    <property type="molecule type" value="Genomic_DNA"/>
</dbReference>
<evidence type="ECO:0008006" key="3">
    <source>
        <dbReference type="Google" id="ProtNLM"/>
    </source>
</evidence>
<evidence type="ECO:0000313" key="2">
    <source>
        <dbReference type="Proteomes" id="UP000197277"/>
    </source>
</evidence>
<dbReference type="Pfam" id="PF07606">
    <property type="entry name" value="DUF1569"/>
    <property type="match status" value="1"/>
</dbReference>
<dbReference type="InterPro" id="IPR034660">
    <property type="entry name" value="DinB/YfiT-like"/>
</dbReference>
<dbReference type="RefSeq" id="WP_088466022.1">
    <property type="nucleotide sequence ID" value="NZ_NIRR01000057.1"/>
</dbReference>
<dbReference type="AlphaFoldDB" id="A0A246FG82"/>
<name>A0A246FG82_9BACT</name>
<protein>
    <recommendedName>
        <fullName evidence="3">DUF1569 domain-containing protein</fullName>
    </recommendedName>
</protein>
<proteinExistence type="predicted"/>